<evidence type="ECO:0000259" key="2">
    <source>
        <dbReference type="Pfam" id="PF18962"/>
    </source>
</evidence>
<keyword evidence="4" id="KW-1185">Reference proteome</keyword>
<sequence length="534" mass="58271">MKNLLLIIILLSFNYTFAQVPEIDWMKRYGGISQDYLNEIIVTQDGGLFLSGSSNSGISGNKTQARIGGTQDYWVVKTDIHGTIEWQKTIGGGDVFGNLEAEVLRSGKQAPDGSYYLGGNSDSPIYGNKTVPNYGLQDYWIVKLDSEGDILWQANIGGTNYEECYSLEVTSDGGCIVGGFSQSGISGNKTESSRGGRDYYVVKLDSNGQIEWQKTYGGSGMDVLYSILVLENNEYLLSGVSSSNISGDKTENSKGGGDFWIIKINAAGSIIWQKTIGGNSADTPYSLVKVLDGFVISGVSDSDISFDKTQNSRGGSDYWLVKTDFEGNVIWDKTYGGDIDDFAFGLLSFSDERGFVLVGASYSGVTGDKTVVNYGEYNGWIIRTDENGELLWQKGIGGTYLDLLSQVVELPDKSILLGGGANSLVSGNLTVVGFNSLDYWLVKLAPEELSVNEVVSNDFLVYPNPTTKEANIKFTEHQENIKVIVYNALFQVVDKLEFASTSQVSFSINNSSGIYFVKMTNQDGKVYQSKIVKK</sequence>
<dbReference type="Proteomes" id="UP000759529">
    <property type="component" value="Unassembled WGS sequence"/>
</dbReference>
<evidence type="ECO:0000256" key="1">
    <source>
        <dbReference type="ARBA" id="ARBA00022729"/>
    </source>
</evidence>
<evidence type="ECO:0000313" key="3">
    <source>
        <dbReference type="EMBL" id="MBM6498940.1"/>
    </source>
</evidence>
<comment type="caution">
    <text evidence="3">The sequence shown here is derived from an EMBL/GenBank/DDBJ whole genome shotgun (WGS) entry which is preliminary data.</text>
</comment>
<dbReference type="PANTHER" id="PTHR42754">
    <property type="entry name" value="ENDOGLUCANASE"/>
    <property type="match status" value="1"/>
</dbReference>
<evidence type="ECO:0000313" key="4">
    <source>
        <dbReference type="Proteomes" id="UP000759529"/>
    </source>
</evidence>
<name>A0ABS2CXP5_9FLAO</name>
<feature type="domain" description="Secretion system C-terminal sorting" evidence="2">
    <location>
        <begin position="461"/>
        <end position="532"/>
    </location>
</feature>
<proteinExistence type="predicted"/>
<keyword evidence="1" id="KW-0732">Signal</keyword>
<dbReference type="RefSeq" id="WP_187658044.1">
    <property type="nucleotide sequence ID" value="NZ_JACSOD020000461.1"/>
</dbReference>
<gene>
    <name evidence="3" type="ORF">H9X54_006435</name>
</gene>
<dbReference type="NCBIfam" id="TIGR04183">
    <property type="entry name" value="Por_Secre_tail"/>
    <property type="match status" value="1"/>
</dbReference>
<accession>A0ABS2CXP5</accession>
<dbReference type="EMBL" id="JACSOD020000461">
    <property type="protein sequence ID" value="MBM6498940.1"/>
    <property type="molecule type" value="Genomic_DNA"/>
</dbReference>
<organism evidence="3 4">
    <name type="scientific">Flavobacterium macrobrachii</name>
    <dbReference type="NCBI Taxonomy" id="591204"/>
    <lineage>
        <taxon>Bacteria</taxon>
        <taxon>Pseudomonadati</taxon>
        <taxon>Bacteroidota</taxon>
        <taxon>Flavobacteriia</taxon>
        <taxon>Flavobacteriales</taxon>
        <taxon>Flavobacteriaceae</taxon>
        <taxon>Flavobacterium</taxon>
    </lineage>
</organism>
<reference evidence="3 4" key="1">
    <citation type="submission" date="2021-02" db="EMBL/GenBank/DDBJ databases">
        <authorList>
            <person name="Jung H.S."/>
            <person name="Chun B.H."/>
            <person name="Jeon C.O."/>
        </authorList>
    </citation>
    <scope>NUCLEOTIDE SEQUENCE [LARGE SCALE GENOMIC DNA]</scope>
    <source>
        <strain evidence="3 4">LMG 25203</strain>
    </source>
</reference>
<dbReference type="InterPro" id="IPR026444">
    <property type="entry name" value="Secre_tail"/>
</dbReference>
<dbReference type="Pfam" id="PF18962">
    <property type="entry name" value="Por_Secre_tail"/>
    <property type="match status" value="1"/>
</dbReference>
<protein>
    <submittedName>
        <fullName evidence="3">T9SS type A sorting domain-containing protein</fullName>
    </submittedName>
</protein>
<dbReference type="PANTHER" id="PTHR42754:SF1">
    <property type="entry name" value="LIPOPROTEIN"/>
    <property type="match status" value="1"/>
</dbReference>